<reference evidence="2" key="1">
    <citation type="submission" date="2014-11" db="EMBL/GenBank/DDBJ databases">
        <authorList>
            <person name="Amaro Gonzalez C."/>
        </authorList>
    </citation>
    <scope>NUCLEOTIDE SEQUENCE</scope>
</reference>
<feature type="compositionally biased region" description="Polar residues" evidence="1">
    <location>
        <begin position="8"/>
        <end position="26"/>
    </location>
</feature>
<proteinExistence type="predicted"/>
<accession>A0A0E9QXA9</accession>
<reference evidence="2" key="2">
    <citation type="journal article" date="2015" name="Fish Shellfish Immunol.">
        <title>Early steps in the European eel (Anguilla anguilla)-Vibrio vulnificus interaction in the gills: Role of the RtxA13 toxin.</title>
        <authorList>
            <person name="Callol A."/>
            <person name="Pajuelo D."/>
            <person name="Ebbesson L."/>
            <person name="Teles M."/>
            <person name="MacKenzie S."/>
            <person name="Amaro C."/>
        </authorList>
    </citation>
    <scope>NUCLEOTIDE SEQUENCE</scope>
</reference>
<evidence type="ECO:0000256" key="1">
    <source>
        <dbReference type="SAM" id="MobiDB-lite"/>
    </source>
</evidence>
<dbReference type="EMBL" id="GBXM01086986">
    <property type="protein sequence ID" value="JAH21591.1"/>
    <property type="molecule type" value="Transcribed_RNA"/>
</dbReference>
<organism evidence="2">
    <name type="scientific">Anguilla anguilla</name>
    <name type="common">European freshwater eel</name>
    <name type="synonym">Muraena anguilla</name>
    <dbReference type="NCBI Taxonomy" id="7936"/>
    <lineage>
        <taxon>Eukaryota</taxon>
        <taxon>Metazoa</taxon>
        <taxon>Chordata</taxon>
        <taxon>Craniata</taxon>
        <taxon>Vertebrata</taxon>
        <taxon>Euteleostomi</taxon>
        <taxon>Actinopterygii</taxon>
        <taxon>Neopterygii</taxon>
        <taxon>Teleostei</taxon>
        <taxon>Anguilliformes</taxon>
        <taxon>Anguillidae</taxon>
        <taxon>Anguilla</taxon>
    </lineage>
</organism>
<feature type="region of interest" description="Disordered" evidence="1">
    <location>
        <begin position="1"/>
        <end position="26"/>
    </location>
</feature>
<dbReference type="AlphaFoldDB" id="A0A0E9QXA9"/>
<sequence length="33" mass="3700">MFGFHLSFTPSAQTKHPPNKNLETTTGWAVLKL</sequence>
<evidence type="ECO:0000313" key="2">
    <source>
        <dbReference type="EMBL" id="JAH21591.1"/>
    </source>
</evidence>
<protein>
    <submittedName>
        <fullName evidence="2">Uncharacterized protein</fullName>
    </submittedName>
</protein>
<name>A0A0E9QXA9_ANGAN</name>